<dbReference type="KEGG" id="syw:SYNW2419"/>
<dbReference type="HOGENOM" id="CLU_054590_1_0_3"/>
<dbReference type="GO" id="GO:0016787">
    <property type="term" value="F:hydrolase activity"/>
    <property type="evidence" value="ECO:0007669"/>
    <property type="project" value="UniProtKB-KW"/>
</dbReference>
<reference evidence="2 3" key="1">
    <citation type="journal article" date="2003" name="Nature">
        <title>The genome of a motile marine Synechococcus.</title>
        <authorList>
            <person name="Palenik B."/>
            <person name="Brahamsha B."/>
            <person name="Larimer F."/>
            <person name="Land M."/>
            <person name="Hauser L."/>
            <person name="Chain P."/>
            <person name="Lamerdin J."/>
            <person name="Regala W."/>
            <person name="Allen E.A."/>
            <person name="McCarren J."/>
            <person name="Paulsen I."/>
            <person name="Dufresne A."/>
            <person name="Partensky F."/>
            <person name="Webb E."/>
            <person name="Waterbury J."/>
        </authorList>
    </citation>
    <scope>NUCLEOTIDE SEQUENCE [LARGE SCALE GENOMIC DNA]</scope>
    <source>
        <strain evidence="2 3">WH8102</strain>
    </source>
</reference>
<keyword evidence="3" id="KW-1185">Reference proteome</keyword>
<dbReference type="eggNOG" id="COG0412">
    <property type="taxonomic scope" value="Bacteria"/>
</dbReference>
<evidence type="ECO:0000313" key="2">
    <source>
        <dbReference type="EMBL" id="CAE08934.1"/>
    </source>
</evidence>
<dbReference type="InterPro" id="IPR029058">
    <property type="entry name" value="AB_hydrolase_fold"/>
</dbReference>
<evidence type="ECO:0000259" key="1">
    <source>
        <dbReference type="Pfam" id="PF01738"/>
    </source>
</evidence>
<dbReference type="RefSeq" id="WP_011129272.1">
    <property type="nucleotide sequence ID" value="NC_005070.1"/>
</dbReference>
<keyword evidence="2" id="KW-0378">Hydrolase</keyword>
<dbReference type="Proteomes" id="UP000001422">
    <property type="component" value="Chromosome"/>
</dbReference>
<dbReference type="PANTHER" id="PTHR47562">
    <property type="match status" value="1"/>
</dbReference>
<sequence length="247" mass="27472">MRIEQQTIGLTVDDSLMRVHLARPVQEGPWPGLIFYSDIYQLGDPILRLANRLAGYGFVVAAPEIFHRVEPVGTVIEPDAIGRLRGNDAARRTEIASYDADTKAILTWLSEQTEVDEQRLGAIGFCIGGHLSFRAAMRPEVRATACLYPTGLQNGKLGRGIADSLQRAGEIKGALFTLFGSEDPHVPAEDRDRVLEALQGLRHETVLFEANHTFMRDDGWRWDPDLADQAWAAVITFLRRELSPAQP</sequence>
<dbReference type="SUPFAM" id="SSF53474">
    <property type="entry name" value="alpha/beta-Hydrolases"/>
    <property type="match status" value="1"/>
</dbReference>
<dbReference type="Pfam" id="PF01738">
    <property type="entry name" value="DLH"/>
    <property type="match status" value="1"/>
</dbReference>
<name>Q7U3L2_PARMW</name>
<dbReference type="EMBL" id="BX569695">
    <property type="protein sequence ID" value="CAE08934.1"/>
    <property type="molecule type" value="Genomic_DNA"/>
</dbReference>
<dbReference type="PANTHER" id="PTHR47562:SF2">
    <property type="entry name" value="CARBOXYMETHYLENEBUTENOLIDASE-RELATED"/>
    <property type="match status" value="1"/>
</dbReference>
<dbReference type="InterPro" id="IPR002925">
    <property type="entry name" value="Dienelactn_hydro"/>
</dbReference>
<dbReference type="STRING" id="84588.SYNW2419"/>
<accession>Q7U3L2</accession>
<organism evidence="2 3">
    <name type="scientific">Parasynechococcus marenigrum (strain WH8102)</name>
    <dbReference type="NCBI Taxonomy" id="84588"/>
    <lineage>
        <taxon>Bacteria</taxon>
        <taxon>Bacillati</taxon>
        <taxon>Cyanobacteriota</taxon>
        <taxon>Cyanophyceae</taxon>
        <taxon>Synechococcales</taxon>
        <taxon>Prochlorococcaceae</taxon>
        <taxon>Parasynechococcus</taxon>
        <taxon>Parasynechococcus marenigrum</taxon>
    </lineage>
</organism>
<gene>
    <name evidence="2" type="ordered locus">SYNW2419</name>
</gene>
<dbReference type="Gene3D" id="3.40.50.1820">
    <property type="entry name" value="alpha/beta hydrolase"/>
    <property type="match status" value="1"/>
</dbReference>
<dbReference type="ESTHER" id="synpx-q7u3l2">
    <property type="family name" value="Dienelactone_hydrolase"/>
</dbReference>
<feature type="domain" description="Dienelactone hydrolase" evidence="1">
    <location>
        <begin position="18"/>
        <end position="240"/>
    </location>
</feature>
<evidence type="ECO:0000313" key="3">
    <source>
        <dbReference type="Proteomes" id="UP000001422"/>
    </source>
</evidence>
<proteinExistence type="predicted"/>
<protein>
    <submittedName>
        <fullName evidence="2">Dienelactone hydrolase family protein</fullName>
    </submittedName>
</protein>
<dbReference type="AlphaFoldDB" id="Q7U3L2"/>